<name>X1UYJ8_9ZZZZ</name>
<evidence type="ECO:0000313" key="1">
    <source>
        <dbReference type="EMBL" id="GAJ22588.1"/>
    </source>
</evidence>
<dbReference type="EMBL" id="BARW01041122">
    <property type="protein sequence ID" value="GAJ22588.1"/>
    <property type="molecule type" value="Genomic_DNA"/>
</dbReference>
<protein>
    <recommendedName>
        <fullName evidence="2">Tyr recombinase domain-containing protein</fullName>
    </recommendedName>
</protein>
<reference evidence="1" key="1">
    <citation type="journal article" date="2014" name="Front. Microbiol.">
        <title>High frequency of phylogenetically diverse reductive dehalogenase-homologous genes in deep subseafloor sedimentary metagenomes.</title>
        <authorList>
            <person name="Kawai M."/>
            <person name="Futagami T."/>
            <person name="Toyoda A."/>
            <person name="Takaki Y."/>
            <person name="Nishi S."/>
            <person name="Hori S."/>
            <person name="Arai W."/>
            <person name="Tsubouchi T."/>
            <person name="Morono Y."/>
            <person name="Uchiyama I."/>
            <person name="Ito T."/>
            <person name="Fujiyama A."/>
            <person name="Inagaki F."/>
            <person name="Takami H."/>
        </authorList>
    </citation>
    <scope>NUCLEOTIDE SEQUENCE</scope>
    <source>
        <strain evidence="1">Expedition CK06-06</strain>
    </source>
</reference>
<sequence length="53" mass="6380">KTGKTRKVHFNSQIKEALNYYLKKTDIFDLDRYLFTNEKSKLNRPITRNFTSP</sequence>
<accession>X1UYJ8</accession>
<comment type="caution">
    <text evidence="1">The sequence shown here is derived from an EMBL/GenBank/DDBJ whole genome shotgun (WGS) entry which is preliminary data.</text>
</comment>
<gene>
    <name evidence="1" type="ORF">S12H4_61759</name>
</gene>
<feature type="non-terminal residue" evidence="1">
    <location>
        <position position="1"/>
    </location>
</feature>
<evidence type="ECO:0008006" key="2">
    <source>
        <dbReference type="Google" id="ProtNLM"/>
    </source>
</evidence>
<organism evidence="1">
    <name type="scientific">marine sediment metagenome</name>
    <dbReference type="NCBI Taxonomy" id="412755"/>
    <lineage>
        <taxon>unclassified sequences</taxon>
        <taxon>metagenomes</taxon>
        <taxon>ecological metagenomes</taxon>
    </lineage>
</organism>
<proteinExistence type="predicted"/>
<dbReference type="AlphaFoldDB" id="X1UYJ8"/>